<accession>A0ABU9K2R3</accession>
<proteinExistence type="predicted"/>
<evidence type="ECO:0000313" key="2">
    <source>
        <dbReference type="Proteomes" id="UP001459714"/>
    </source>
</evidence>
<gene>
    <name evidence="1" type="ORF">NST17_19485</name>
</gene>
<comment type="caution">
    <text evidence="1">The sequence shown here is derived from an EMBL/GenBank/DDBJ whole genome shotgun (WGS) entry which is preliminary data.</text>
</comment>
<reference evidence="1 2" key="1">
    <citation type="submission" date="2024-03" db="EMBL/GenBank/DDBJ databases">
        <title>Bacilli Hybrid Assemblies.</title>
        <authorList>
            <person name="Kovac J."/>
        </authorList>
    </citation>
    <scope>NUCLEOTIDE SEQUENCE [LARGE SCALE GENOMIC DNA]</scope>
    <source>
        <strain evidence="1 2">FSL M8-0022</strain>
    </source>
</reference>
<evidence type="ECO:0000313" key="1">
    <source>
        <dbReference type="EMBL" id="MEL3959339.1"/>
    </source>
</evidence>
<keyword evidence="2" id="KW-1185">Reference proteome</keyword>
<protein>
    <submittedName>
        <fullName evidence="1">Uncharacterized protein</fullName>
    </submittedName>
</protein>
<name>A0ABU9K2R3_9BACI</name>
<sequence>MTNKEMMEEIIETWNFGKEILDHPPKVFEVEEIDWLIEQAKRALELEEELNGTEHRYGYKAQNQRYREAIEKALHEINYGYSDVAEKILLTVLGEKS</sequence>
<dbReference type="EMBL" id="JBBYAK010000002">
    <property type="protein sequence ID" value="MEL3959339.1"/>
    <property type="molecule type" value="Genomic_DNA"/>
</dbReference>
<organism evidence="1 2">
    <name type="scientific">Caldifermentibacillus hisashii</name>
    <dbReference type="NCBI Taxonomy" id="996558"/>
    <lineage>
        <taxon>Bacteria</taxon>
        <taxon>Bacillati</taxon>
        <taxon>Bacillota</taxon>
        <taxon>Bacilli</taxon>
        <taxon>Bacillales</taxon>
        <taxon>Bacillaceae</taxon>
        <taxon>Caldifermentibacillus</taxon>
    </lineage>
</organism>
<dbReference type="Proteomes" id="UP001459714">
    <property type="component" value="Unassembled WGS sequence"/>
</dbReference>
<dbReference type="RefSeq" id="WP_342020977.1">
    <property type="nucleotide sequence ID" value="NZ_JBBYAK010000002.1"/>
</dbReference>